<dbReference type="Gene3D" id="1.25.40.20">
    <property type="entry name" value="Ankyrin repeat-containing domain"/>
    <property type="match status" value="4"/>
</dbReference>
<dbReference type="PRINTS" id="PR01415">
    <property type="entry name" value="ANKYRIN"/>
</dbReference>
<gene>
    <name evidence="2" type="ORF">PLOB_00013621</name>
</gene>
<dbReference type="InterPro" id="IPR002110">
    <property type="entry name" value="Ankyrin_rpt"/>
</dbReference>
<feature type="repeat" description="ANK" evidence="1">
    <location>
        <begin position="148"/>
        <end position="183"/>
    </location>
</feature>
<evidence type="ECO:0000313" key="2">
    <source>
        <dbReference type="EMBL" id="CAH3106055.1"/>
    </source>
</evidence>
<protein>
    <submittedName>
        <fullName evidence="2">Uncharacterized protein</fullName>
    </submittedName>
</protein>
<keyword evidence="3" id="KW-1185">Reference proteome</keyword>
<dbReference type="InterPro" id="IPR036770">
    <property type="entry name" value="Ankyrin_rpt-contain_sf"/>
</dbReference>
<reference evidence="2 3" key="1">
    <citation type="submission" date="2022-05" db="EMBL/GenBank/DDBJ databases">
        <authorList>
            <consortium name="Genoscope - CEA"/>
            <person name="William W."/>
        </authorList>
    </citation>
    <scope>NUCLEOTIDE SEQUENCE [LARGE SCALE GENOMIC DNA]</scope>
</reference>
<dbReference type="Proteomes" id="UP001159405">
    <property type="component" value="Unassembled WGS sequence"/>
</dbReference>
<dbReference type="InterPro" id="IPR039323">
    <property type="entry name" value="ANKRD_45/46/60"/>
</dbReference>
<dbReference type="PROSITE" id="PS50088">
    <property type="entry name" value="ANK_REPEAT"/>
    <property type="match status" value="6"/>
</dbReference>
<proteinExistence type="predicted"/>
<feature type="repeat" description="ANK" evidence="1">
    <location>
        <begin position="184"/>
        <end position="216"/>
    </location>
</feature>
<feature type="repeat" description="ANK" evidence="1">
    <location>
        <begin position="48"/>
        <end position="80"/>
    </location>
</feature>
<feature type="repeat" description="ANK" evidence="1">
    <location>
        <begin position="217"/>
        <end position="252"/>
    </location>
</feature>
<feature type="repeat" description="ANK" evidence="1">
    <location>
        <begin position="81"/>
        <end position="113"/>
    </location>
</feature>
<dbReference type="SUPFAM" id="SSF48403">
    <property type="entry name" value="Ankyrin repeat"/>
    <property type="match status" value="2"/>
</dbReference>
<evidence type="ECO:0000256" key="1">
    <source>
        <dbReference type="PROSITE-ProRule" id="PRU00023"/>
    </source>
</evidence>
<name>A0ABN8NFM1_9CNID</name>
<accession>A0ABN8NFM1</accession>
<dbReference type="EMBL" id="CALNXK010000018">
    <property type="protein sequence ID" value="CAH3106055.1"/>
    <property type="molecule type" value="Genomic_DNA"/>
</dbReference>
<dbReference type="SMART" id="SM00248">
    <property type="entry name" value="ANK"/>
    <property type="match status" value="10"/>
</dbReference>
<dbReference type="PANTHER" id="PTHR22677:SF4">
    <property type="entry name" value="USHER SYNDROME TYPE-1G PROTEIN-LIKE PROTEIN"/>
    <property type="match status" value="1"/>
</dbReference>
<dbReference type="PROSITE" id="PS50297">
    <property type="entry name" value="ANK_REP_REGION"/>
    <property type="match status" value="6"/>
</dbReference>
<keyword evidence="1" id="KW-0040">ANK repeat</keyword>
<feature type="repeat" description="ANK" evidence="1">
    <location>
        <begin position="114"/>
        <end position="147"/>
    </location>
</feature>
<dbReference type="PANTHER" id="PTHR22677">
    <property type="entry name" value="ANKYRIN REPEAT DOMAIN-CONTAINING PROTEIN 60"/>
    <property type="match status" value="1"/>
</dbReference>
<evidence type="ECO:0000313" key="3">
    <source>
        <dbReference type="Proteomes" id="UP001159405"/>
    </source>
</evidence>
<dbReference type="Pfam" id="PF12796">
    <property type="entry name" value="Ank_2"/>
    <property type="match status" value="4"/>
</dbReference>
<comment type="caution">
    <text evidence="2">The sequence shown here is derived from an EMBL/GenBank/DDBJ whole genome shotgun (WGS) entry which is preliminary data.</text>
</comment>
<organism evidence="2 3">
    <name type="scientific">Porites lobata</name>
    <dbReference type="NCBI Taxonomy" id="104759"/>
    <lineage>
        <taxon>Eukaryota</taxon>
        <taxon>Metazoa</taxon>
        <taxon>Cnidaria</taxon>
        <taxon>Anthozoa</taxon>
        <taxon>Hexacorallia</taxon>
        <taxon>Scleractinia</taxon>
        <taxon>Fungiina</taxon>
        <taxon>Poritidae</taxon>
        <taxon>Porites</taxon>
    </lineage>
</organism>
<sequence>MGDFCDRFPRRCCSSLPLAAGFGHIRCLRSLIEKAADISQINAATLGFGSTPLMVAVEKEQLGAVRFLLNQGADVNLKDDYGFTALHLAAVSSMYEVVICLVENGADVNAVNLRDVTPLMMACDDDSTMDVVRYLMRRGADMHLKDVDGFTALLYAITSDSDFALDILRFLIQNGADVNTRNLEEATPLMLASWNGYLDKVKFLIEQGADVDAQDENGGTALHYAASTDEPSPAQIVNTLLIAGASHQSNTSGLTPLLTACNGRSVDVVEYLIQQPEITKEQRSDALELLGASILTYTVGRQEMNCDQDVEKGFEFIRRGMAERLADPSNLLPKRPVLEPVEAYQFRKESQTVEELAEIEGDMNAQLMESLIIRERILGADNVELTLPITECVPFYVENNDFATYLGFYKRAFNVAKSHNQTAIIDVLTALIYMLHERVNDLPKEMIFLQLLDQLIHDYTNVLNMPELKDLDHKLLYESLPDLLTIVSKFKDSEELLSMSDYTYGNSLLRKYVRSHGMGENHTDEVKFLLEAGCDVNTVDQNGNTLLHMAVTFMPRHNGTQHFTDMLQILMDGGAHHDFVNNDGKTPMDIARTEEARLILSERKQMKLKCICAKAVKKFCSSYLAMGEVPVTLASLLHEEVSVEERDWEENRSPRISLRTDAPRLKKRKKIGDGSVCTQATKSKSLVMVQWFNQT</sequence>